<gene>
    <name evidence="2" type="ORF">B6D57_03445</name>
</gene>
<dbReference type="Pfam" id="PF09250">
    <property type="entry name" value="Prim-Pol"/>
    <property type="match status" value="1"/>
</dbReference>
<sequence length="864" mass="99797">MSVLSYIQEYREQGFNLVPLKFRDKVPTVKWDEFQQREITEEEIKKYWNGEERHNIGIVCGKISGNLTVIDFDTVEAFEKFFGKDNNGIYAVKTGRGVHVYYRTKRPVKTLKVLNKNGQEEITLKGEGSYVVAPPSVHPSGVQYEIMNKVLPIPQREEEDFREFFRELAEKMGYRVQGRRETIKIEEVLKGVKEGNRDNSLLYLLTFFRRAKVEKKKALELVKKWNQRNQPPLPDSDVEYKTDYVYNMDKPYKYKFSIDPELAVISDDLEIREIEISPDDITVSGRRRTEEEGREPISGEVIPIPGEIDYVVLGKDATQYVYVKENGDKVKETPKTVITGLFRINKRYDIDGATFFDVSTERRLKVVSMDSLLKLLKSEGKVVKSSMLSDVVSAIASNVKEVEQGHSAIGIYEEEDGKLEVCLSPIPITDEQQIVQLELKDVVGYKPCKEDIENYIEYMSYFHLYEVSPVLGLAVMSPFSQIIKSLHIIFPILYLWGKHKNIGKSITVRTFTQGLYGLSMASADRLQSEFRFNEIMDSACLPRGFDEGEKLNFDKMVVIREACENPLISSRGKPDLTQVRYHSRLTPIFTGNDVKAKRPETLKRMFIIHFNEYRTESEGYEANSKKIRDLLKNLKPVGFELMRFSCQVIKTKENLYNLIRAITNKLTEVYKFEDVTKSESWSVVYLGLVLWHKFCKKHGIDWKLPTPAEFAEKVIRRVEGSTWGEVEEAAIAFRDWFEGWLVKNTVYNKDETGLAIKRIKGEDKIIKYEFVENSKGEKIFGYWITNTVLQEYTRDARAMDLPPISNLKRLAESVSQTFDIPIDMIAGKKGGKEKWIGSKTRVATFIPVEDREMEAQYVEVSDTM</sequence>
<dbReference type="Proteomes" id="UP000192611">
    <property type="component" value="Unassembled WGS sequence"/>
</dbReference>
<evidence type="ECO:0000313" key="2">
    <source>
        <dbReference type="EMBL" id="OQX90383.1"/>
    </source>
</evidence>
<dbReference type="Gene3D" id="3.30.720.160">
    <property type="entry name" value="Bifunctional DNA primase/polymerase, N-terminal"/>
    <property type="match status" value="1"/>
</dbReference>
<dbReference type="CDD" id="cd04859">
    <property type="entry name" value="Prim_Pol"/>
    <property type="match status" value="1"/>
</dbReference>
<dbReference type="SMART" id="SM00943">
    <property type="entry name" value="Prim-Pol"/>
    <property type="match status" value="1"/>
</dbReference>
<dbReference type="SUPFAM" id="SSF56747">
    <property type="entry name" value="Prim-pol domain"/>
    <property type="match status" value="1"/>
</dbReference>
<organism evidence="2 3">
    <name type="scientific">Candidatus Coatesbacteria bacterium 4484_99</name>
    <dbReference type="NCBI Taxonomy" id="1970774"/>
    <lineage>
        <taxon>Bacteria</taxon>
        <taxon>Candidatus Coatesiibacteriota</taxon>
    </lineage>
</organism>
<reference evidence="3" key="1">
    <citation type="submission" date="2017-03" db="EMBL/GenBank/DDBJ databases">
        <title>Novel pathways for hydrocarbon cycling and metabolic interdependencies in hydrothermal sediment communities.</title>
        <authorList>
            <person name="Dombrowski N."/>
            <person name="Seitz K."/>
            <person name="Teske A."/>
            <person name="Baker B."/>
        </authorList>
    </citation>
    <scope>NUCLEOTIDE SEQUENCE [LARGE SCALE GENOMIC DNA]</scope>
</reference>
<dbReference type="InterPro" id="IPR015330">
    <property type="entry name" value="DNA_primase/pol_bifunc_N"/>
</dbReference>
<dbReference type="EMBL" id="NATQ01000061">
    <property type="protein sequence ID" value="OQX90383.1"/>
    <property type="molecule type" value="Genomic_DNA"/>
</dbReference>
<proteinExistence type="predicted"/>
<accession>A0A1W9S0R6</accession>
<dbReference type="InterPro" id="IPR014820">
    <property type="entry name" value="PriCT_1"/>
</dbReference>
<protein>
    <recommendedName>
        <fullName evidence="1">DNA primase/polymerase bifunctional N-terminal domain-containing protein</fullName>
    </recommendedName>
</protein>
<evidence type="ECO:0000259" key="1">
    <source>
        <dbReference type="SMART" id="SM00943"/>
    </source>
</evidence>
<evidence type="ECO:0000313" key="3">
    <source>
        <dbReference type="Proteomes" id="UP000192611"/>
    </source>
</evidence>
<dbReference type="Pfam" id="PF08708">
    <property type="entry name" value="PriCT_1"/>
    <property type="match status" value="1"/>
</dbReference>
<name>A0A1W9S0R6_9BACT</name>
<feature type="domain" description="DNA primase/polymerase bifunctional N-terminal" evidence="1">
    <location>
        <begin position="7"/>
        <end position="160"/>
    </location>
</feature>
<comment type="caution">
    <text evidence="2">The sequence shown here is derived from an EMBL/GenBank/DDBJ whole genome shotgun (WGS) entry which is preliminary data.</text>
</comment>
<dbReference type="AlphaFoldDB" id="A0A1W9S0R6"/>